<keyword evidence="3 8" id="KW-0812">Transmembrane</keyword>
<evidence type="ECO:0000256" key="5">
    <source>
        <dbReference type="ARBA" id="ARBA00022989"/>
    </source>
</evidence>
<reference evidence="11" key="1">
    <citation type="journal article" date="2023" name="Science">
        <title>Genome structures resolve the early diversification of teleost fishes.</title>
        <authorList>
            <person name="Parey E."/>
            <person name="Louis A."/>
            <person name="Montfort J."/>
            <person name="Bouchez O."/>
            <person name="Roques C."/>
            <person name="Iampietro C."/>
            <person name="Lluch J."/>
            <person name="Castinel A."/>
            <person name="Donnadieu C."/>
            <person name="Desvignes T."/>
            <person name="Floi Bucao C."/>
            <person name="Jouanno E."/>
            <person name="Wen M."/>
            <person name="Mejri S."/>
            <person name="Dirks R."/>
            <person name="Jansen H."/>
            <person name="Henkel C."/>
            <person name="Chen W.J."/>
            <person name="Zahm M."/>
            <person name="Cabau C."/>
            <person name="Klopp C."/>
            <person name="Thompson A.W."/>
            <person name="Robinson-Rechavi M."/>
            <person name="Braasch I."/>
            <person name="Lecointre G."/>
            <person name="Bobe J."/>
            <person name="Postlethwait J.H."/>
            <person name="Berthelot C."/>
            <person name="Roest Crollius H."/>
            <person name="Guiguen Y."/>
        </authorList>
    </citation>
    <scope>NUCLEOTIDE SEQUENCE</scope>
    <source>
        <strain evidence="11">NC1722</strain>
    </source>
</reference>
<dbReference type="InterPro" id="IPR059081">
    <property type="entry name" value="PRRT3-4"/>
</dbReference>
<feature type="compositionally biased region" description="Basic and acidic residues" evidence="7">
    <location>
        <begin position="711"/>
        <end position="726"/>
    </location>
</feature>
<feature type="compositionally biased region" description="Polar residues" evidence="7">
    <location>
        <begin position="832"/>
        <end position="848"/>
    </location>
</feature>
<feature type="region of interest" description="Disordered" evidence="7">
    <location>
        <begin position="895"/>
        <end position="945"/>
    </location>
</feature>
<feature type="compositionally biased region" description="Polar residues" evidence="7">
    <location>
        <begin position="108"/>
        <end position="137"/>
    </location>
</feature>
<keyword evidence="12" id="KW-1185">Reference proteome</keyword>
<feature type="region of interest" description="Disordered" evidence="7">
    <location>
        <begin position="830"/>
        <end position="881"/>
    </location>
</feature>
<proteinExistence type="predicted"/>
<feature type="compositionally biased region" description="Low complexity" evidence="7">
    <location>
        <begin position="857"/>
        <end position="881"/>
    </location>
</feature>
<feature type="transmembrane region" description="Helical" evidence="8">
    <location>
        <begin position="433"/>
        <end position="455"/>
    </location>
</feature>
<keyword evidence="5 8" id="KW-1133">Transmembrane helix</keyword>
<dbReference type="AlphaFoldDB" id="A0AAD7WF53"/>
<feature type="transmembrane region" description="Helical" evidence="8">
    <location>
        <begin position="604"/>
        <end position="626"/>
    </location>
</feature>
<feature type="compositionally biased region" description="Low complexity" evidence="7">
    <location>
        <begin position="635"/>
        <end position="654"/>
    </location>
</feature>
<sequence length="945" mass="98902">MAGLLLLSLLVFSIHHSPGQVIVSSSSSSNDTSHVPPPEPLQPSPTVALPPKPQSPPISSPVGWKDAPVSNRAPGFAAPDDGTGSSHGENYKDSGDGQDGEEEVSDLEVQSTLPEEQTQLQGNASAPNLNMETSQDWNAKAFISPSPAHPKTTPVWSLLTTPTAPYPPRPVGGADHNRNGSAGGSERPVTAATGTPDHKWDAPTLEATPVPSASHGSHHTQNFTGAAAVREEVVTSGRAAGGPNREPVEEGRQLTGSSDWPASTVGRAESQTVALTTAGDRQANVQTQTQTRYDPSSTTVTKAPTSPTRVQVLRPLPSKRSPGLQSTVDTDRASTTTKQPTVSGHSARQGETSVHSTSELKLIGGQATTVTSLTPLRTTLTTTNRQARTGSRGDASSPAQAPARPPPSPNGTRPRAVGTTFSGLRTLAFAWELHVYGTAGLFLLLAAGALLGLLLSPGLRCPHRGCLALANALLLLAGALRAALFFIDPYGSRETLPHAGVAALYNLPLALLLWAQAALGLLALRGAGLTLLPPGMQRLPLAAVLAVLHCTLLLAADLMSPALSPTVLVVLQTLSLSWGLGLCLGFLLYAFPRLRALPAAGPRFWARLLELAWAFSLLLLASWVFWRPRGHRGEPGAPAEGRAGADLPSSSSSSAGGQRHTCWAKIVQSLRGRPCRKSESNGVLGVGAGELPNNWAGQDRPGADISKSLIRNREPPPSRSVKDSNRGRNQRGGASGGSAGSLLRLQSLGRAPPRSLSSSLERAKEWALEKESVLSLNDFDLRPPSPIDLSRSIDEALHREHLLRGGSLFRPLAPLCPPFPGLLSSWPRRSSDPQINLSDCSGSRTESATPPGGDKQATAPSTPTHPAAGSNVSVPSSVSCPTSLRPTRTLIPLLTFGGEDTKPFLSPDSETEAAAPDTEKGAGSSFLEVSRQEDSTSVSSDIIDL</sequence>
<feature type="signal peptide" evidence="9">
    <location>
        <begin position="1"/>
        <end position="19"/>
    </location>
</feature>
<evidence type="ECO:0000256" key="9">
    <source>
        <dbReference type="SAM" id="SignalP"/>
    </source>
</evidence>
<protein>
    <recommendedName>
        <fullName evidence="10">Proline-rich transmembrane protein 3/4 domain-containing protein</fullName>
    </recommendedName>
</protein>
<feature type="domain" description="Proline-rich transmembrane protein 3/4" evidence="10">
    <location>
        <begin position="425"/>
        <end position="591"/>
    </location>
</feature>
<dbReference type="Proteomes" id="UP001221898">
    <property type="component" value="Unassembled WGS sequence"/>
</dbReference>
<evidence type="ECO:0000256" key="4">
    <source>
        <dbReference type="ARBA" id="ARBA00022729"/>
    </source>
</evidence>
<feature type="compositionally biased region" description="Polar residues" evidence="7">
    <location>
        <begin position="323"/>
        <end position="359"/>
    </location>
</feature>
<evidence type="ECO:0000256" key="1">
    <source>
        <dbReference type="ARBA" id="ARBA00004141"/>
    </source>
</evidence>
<feature type="transmembrane region" description="Helical" evidence="8">
    <location>
        <begin position="539"/>
        <end position="556"/>
    </location>
</feature>
<evidence type="ECO:0000256" key="2">
    <source>
        <dbReference type="ARBA" id="ARBA00022553"/>
    </source>
</evidence>
<dbReference type="EMBL" id="JAINUG010000122">
    <property type="protein sequence ID" value="KAJ8394752.1"/>
    <property type="molecule type" value="Genomic_DNA"/>
</dbReference>
<keyword evidence="4 9" id="KW-0732">Signal</keyword>
<feature type="compositionally biased region" description="Low complexity" evidence="7">
    <location>
        <begin position="368"/>
        <end position="402"/>
    </location>
</feature>
<dbReference type="PANTHER" id="PTHR47400:SF2">
    <property type="entry name" value="PROLINE-RICH TRANSMEMBRANE PROTEIN 3-LIKE"/>
    <property type="match status" value="1"/>
</dbReference>
<feature type="transmembrane region" description="Helical" evidence="8">
    <location>
        <begin position="568"/>
        <end position="592"/>
    </location>
</feature>
<feature type="compositionally biased region" description="Polar residues" evidence="7">
    <location>
        <begin position="289"/>
        <end position="309"/>
    </location>
</feature>
<dbReference type="InterPro" id="IPR043242">
    <property type="entry name" value="PRRT3"/>
</dbReference>
<evidence type="ECO:0000259" key="10">
    <source>
        <dbReference type="Pfam" id="PF25987"/>
    </source>
</evidence>
<feature type="compositionally biased region" description="Polar residues" evidence="7">
    <location>
        <begin position="154"/>
        <end position="163"/>
    </location>
</feature>
<organism evidence="11 12">
    <name type="scientific">Aldrovandia affinis</name>
    <dbReference type="NCBI Taxonomy" id="143900"/>
    <lineage>
        <taxon>Eukaryota</taxon>
        <taxon>Metazoa</taxon>
        <taxon>Chordata</taxon>
        <taxon>Craniata</taxon>
        <taxon>Vertebrata</taxon>
        <taxon>Euteleostomi</taxon>
        <taxon>Actinopterygii</taxon>
        <taxon>Neopterygii</taxon>
        <taxon>Teleostei</taxon>
        <taxon>Notacanthiformes</taxon>
        <taxon>Halosauridae</taxon>
        <taxon>Aldrovandia</taxon>
    </lineage>
</organism>
<dbReference type="Pfam" id="PF25987">
    <property type="entry name" value="PRRT3"/>
    <property type="match status" value="1"/>
</dbReference>
<evidence type="ECO:0000313" key="12">
    <source>
        <dbReference type="Proteomes" id="UP001221898"/>
    </source>
</evidence>
<evidence type="ECO:0000256" key="6">
    <source>
        <dbReference type="ARBA" id="ARBA00023136"/>
    </source>
</evidence>
<feature type="transmembrane region" description="Helical" evidence="8">
    <location>
        <begin position="507"/>
        <end position="527"/>
    </location>
</feature>
<keyword evidence="6 8" id="KW-0472">Membrane</keyword>
<evidence type="ECO:0000256" key="3">
    <source>
        <dbReference type="ARBA" id="ARBA00022692"/>
    </source>
</evidence>
<keyword evidence="2" id="KW-0597">Phosphoprotein</keyword>
<name>A0AAD7WF53_9TELE</name>
<feature type="region of interest" description="Disordered" evidence="7">
    <location>
        <begin position="689"/>
        <end position="742"/>
    </location>
</feature>
<feature type="compositionally biased region" description="Pro residues" evidence="7">
    <location>
        <begin position="35"/>
        <end position="59"/>
    </location>
</feature>
<accession>A0AAD7WF53</accession>
<feature type="chain" id="PRO_5041977287" description="Proline-rich transmembrane protein 3/4 domain-containing protein" evidence="9">
    <location>
        <begin position="20"/>
        <end position="945"/>
    </location>
</feature>
<evidence type="ECO:0000256" key="7">
    <source>
        <dbReference type="SAM" id="MobiDB-lite"/>
    </source>
</evidence>
<comment type="subcellular location">
    <subcellularLocation>
        <location evidence="1">Membrane</location>
        <topology evidence="1">Multi-pass membrane protein</topology>
    </subcellularLocation>
</comment>
<feature type="region of interest" description="Disordered" evidence="7">
    <location>
        <begin position="22"/>
        <end position="221"/>
    </location>
</feature>
<gene>
    <name evidence="11" type="ORF">AAFF_G00041070</name>
</gene>
<dbReference type="PANTHER" id="PTHR47400">
    <property type="entry name" value="PROLINE-RICH TRANSMEMBRANE PROTEIN 3"/>
    <property type="match status" value="1"/>
</dbReference>
<feature type="compositionally biased region" description="Acidic residues" evidence="7">
    <location>
        <begin position="96"/>
        <end position="106"/>
    </location>
</feature>
<comment type="caution">
    <text evidence="11">The sequence shown here is derived from an EMBL/GenBank/DDBJ whole genome shotgun (WGS) entry which is preliminary data.</text>
</comment>
<evidence type="ECO:0000313" key="11">
    <source>
        <dbReference type="EMBL" id="KAJ8394752.1"/>
    </source>
</evidence>
<feature type="region of interest" description="Disordered" evidence="7">
    <location>
        <begin position="236"/>
        <end position="265"/>
    </location>
</feature>
<evidence type="ECO:0000256" key="8">
    <source>
        <dbReference type="SAM" id="Phobius"/>
    </source>
</evidence>
<feature type="region of interest" description="Disordered" evidence="7">
    <location>
        <begin position="289"/>
        <end position="417"/>
    </location>
</feature>
<feature type="transmembrane region" description="Helical" evidence="8">
    <location>
        <begin position="467"/>
        <end position="487"/>
    </location>
</feature>
<feature type="region of interest" description="Disordered" evidence="7">
    <location>
        <begin position="635"/>
        <end position="659"/>
    </location>
</feature>
<feature type="compositionally biased region" description="Polar residues" evidence="7">
    <location>
        <begin position="935"/>
        <end position="945"/>
    </location>
</feature>